<feature type="compositionally biased region" description="Polar residues" evidence="1">
    <location>
        <begin position="136"/>
        <end position="153"/>
    </location>
</feature>
<feature type="region of interest" description="Disordered" evidence="1">
    <location>
        <begin position="1"/>
        <end position="26"/>
    </location>
</feature>
<keyword evidence="4" id="KW-1185">Reference proteome</keyword>
<comment type="caution">
    <text evidence="3">The sequence shown here is derived from an EMBL/GenBank/DDBJ whole genome shotgun (WGS) entry which is preliminary data.</text>
</comment>
<keyword evidence="2" id="KW-0812">Transmembrane</keyword>
<evidence type="ECO:0000313" key="4">
    <source>
        <dbReference type="Proteomes" id="UP001231616"/>
    </source>
</evidence>
<reference evidence="3 4" key="1">
    <citation type="submission" date="2023-08" db="EMBL/GenBank/DDBJ databases">
        <authorList>
            <person name="Joshi A."/>
            <person name="Thite S."/>
        </authorList>
    </citation>
    <scope>NUCLEOTIDE SEQUENCE [LARGE SCALE GENOMIC DNA]</scope>
    <source>
        <strain evidence="3 4">AC40</strain>
    </source>
</reference>
<dbReference type="RefSeq" id="WP_305895015.1">
    <property type="nucleotide sequence ID" value="NZ_JAUZVZ010000032.1"/>
</dbReference>
<accession>A0ABT9H363</accession>
<evidence type="ECO:0008006" key="5">
    <source>
        <dbReference type="Google" id="ProtNLM"/>
    </source>
</evidence>
<dbReference type="EMBL" id="JAUZVZ010000032">
    <property type="protein sequence ID" value="MDP4537766.1"/>
    <property type="molecule type" value="Genomic_DNA"/>
</dbReference>
<feature type="compositionally biased region" description="Polar residues" evidence="1">
    <location>
        <begin position="17"/>
        <end position="26"/>
    </location>
</feature>
<name>A0ABT9H363_9GAMM</name>
<feature type="transmembrane region" description="Helical" evidence="2">
    <location>
        <begin position="38"/>
        <end position="57"/>
    </location>
</feature>
<proteinExistence type="predicted"/>
<keyword evidence="2" id="KW-1133">Transmembrane helix</keyword>
<dbReference type="SUPFAM" id="SSF48452">
    <property type="entry name" value="TPR-like"/>
    <property type="match status" value="1"/>
</dbReference>
<dbReference type="Gene3D" id="1.25.40.10">
    <property type="entry name" value="Tetratricopeptide repeat domain"/>
    <property type="match status" value="2"/>
</dbReference>
<evidence type="ECO:0000256" key="2">
    <source>
        <dbReference type="SAM" id="Phobius"/>
    </source>
</evidence>
<evidence type="ECO:0000313" key="3">
    <source>
        <dbReference type="EMBL" id="MDP4537766.1"/>
    </source>
</evidence>
<keyword evidence="2" id="KW-0472">Membrane</keyword>
<feature type="region of interest" description="Disordered" evidence="1">
    <location>
        <begin position="136"/>
        <end position="170"/>
    </location>
</feature>
<protein>
    <recommendedName>
        <fullName evidence="5">Tetratricopeptide repeat protein</fullName>
    </recommendedName>
</protein>
<evidence type="ECO:0000256" key="1">
    <source>
        <dbReference type="SAM" id="MobiDB-lite"/>
    </source>
</evidence>
<organism evidence="3 4">
    <name type="scientific">Alkalimonas collagenimarina</name>
    <dbReference type="NCBI Taxonomy" id="400390"/>
    <lineage>
        <taxon>Bacteria</taxon>
        <taxon>Pseudomonadati</taxon>
        <taxon>Pseudomonadota</taxon>
        <taxon>Gammaproteobacteria</taxon>
        <taxon>Alkalimonas</taxon>
    </lineage>
</organism>
<dbReference type="InterPro" id="IPR011990">
    <property type="entry name" value="TPR-like_helical_dom_sf"/>
</dbReference>
<gene>
    <name evidence="3" type="ORF">Q3O60_16405</name>
</gene>
<sequence>MSVINQMLRDLDKREPNQTTTTSSQAMITSGQGSLYRYWPALLLVVALVLGALWLLLSPYSLRPAVEPGGVVKSVSELNPAQPAEPLIVVDPLLLAESEALLPHTEPLPILSDEEHSANFQGSDADILLVQDDVSTSGRATNPESHATVTTPVKNEEAAADARPQPSMRVDRIELTPQQQLEQLKQQAYEAEQRGQAEQASQLWQQLMALEPAMEEPYLAMAQAAQIRANEAGVQYWLQLALEQGADTISVHEQLAASYARQQLWPQALHYLAYIPETAMSVDHQALQATAWQQLGQHQQALLSFERLAQQQPLQARWSLGMALSHDALGHSDQALDLFGRSLQLGGNLNPATVSYIQQRIQDLN</sequence>
<dbReference type="Proteomes" id="UP001231616">
    <property type="component" value="Unassembled WGS sequence"/>
</dbReference>